<dbReference type="PANTHER" id="PTHR24567">
    <property type="entry name" value="CRP FAMILY TRANSCRIPTIONAL REGULATORY PROTEIN"/>
    <property type="match status" value="1"/>
</dbReference>
<gene>
    <name evidence="6" type="ORF">GCM10023090_08460</name>
</gene>
<evidence type="ECO:0000259" key="5">
    <source>
        <dbReference type="PROSITE" id="PS51063"/>
    </source>
</evidence>
<dbReference type="InterPro" id="IPR050397">
    <property type="entry name" value="Env_Response_Regulators"/>
</dbReference>
<keyword evidence="3" id="KW-0804">Transcription</keyword>
<dbReference type="Gene3D" id="2.60.120.10">
    <property type="entry name" value="Jelly Rolls"/>
    <property type="match status" value="1"/>
</dbReference>
<dbReference type="Proteomes" id="UP001501788">
    <property type="component" value="Unassembled WGS sequence"/>
</dbReference>
<dbReference type="InterPro" id="IPR018490">
    <property type="entry name" value="cNMP-bd_dom_sf"/>
</dbReference>
<dbReference type="PROSITE" id="PS51063">
    <property type="entry name" value="HTH_CRP_2"/>
    <property type="match status" value="1"/>
</dbReference>
<keyword evidence="1" id="KW-0805">Transcription regulation</keyword>
<accession>A0ABP8L0X4</accession>
<dbReference type="InterPro" id="IPR014710">
    <property type="entry name" value="RmlC-like_jellyroll"/>
</dbReference>
<comment type="caution">
    <text evidence="6">The sequence shown here is derived from an EMBL/GenBank/DDBJ whole genome shotgun (WGS) entry which is preliminary data.</text>
</comment>
<dbReference type="InterPro" id="IPR012318">
    <property type="entry name" value="HTH_CRP"/>
</dbReference>
<keyword evidence="7" id="KW-1185">Reference proteome</keyword>
<evidence type="ECO:0000256" key="3">
    <source>
        <dbReference type="ARBA" id="ARBA00023163"/>
    </source>
</evidence>
<evidence type="ECO:0000313" key="7">
    <source>
        <dbReference type="Proteomes" id="UP001501788"/>
    </source>
</evidence>
<dbReference type="RefSeq" id="WP_345061486.1">
    <property type="nucleotide sequence ID" value="NZ_BAABEX010000007.1"/>
</dbReference>
<dbReference type="EMBL" id="BAABEX010000007">
    <property type="protein sequence ID" value="GAA4420603.1"/>
    <property type="molecule type" value="Genomic_DNA"/>
</dbReference>
<name>A0ABP8L0X4_9BURK</name>
<feature type="domain" description="HTH crp-type" evidence="5">
    <location>
        <begin position="156"/>
        <end position="230"/>
    </location>
</feature>
<dbReference type="SMART" id="SM00100">
    <property type="entry name" value="cNMP"/>
    <property type="match status" value="1"/>
</dbReference>
<evidence type="ECO:0000256" key="2">
    <source>
        <dbReference type="ARBA" id="ARBA00023125"/>
    </source>
</evidence>
<evidence type="ECO:0000259" key="4">
    <source>
        <dbReference type="PROSITE" id="PS50042"/>
    </source>
</evidence>
<evidence type="ECO:0000256" key="1">
    <source>
        <dbReference type="ARBA" id="ARBA00023015"/>
    </source>
</evidence>
<dbReference type="SUPFAM" id="SSF51206">
    <property type="entry name" value="cAMP-binding domain-like"/>
    <property type="match status" value="1"/>
</dbReference>
<sequence length="238" mass="26102">MLSDDTLPSTLALLRTGRWFAGLPDALAQALMGMARVRTLAAGEVLFLRGDAPCGLYAVLRGGVRISGTGGTAEQARSSLLIRLEPPSWFGEIAVFDHAARTHDAHADEPTTLLHVPQDRLRDWLAAHPEHWHALALLLTDKLRTAFVAMEELALLPAPQRLARRLVWMAEGYGQWNDAGLSRRQLSLSQEQLALMLAISRQTTNQILKDLEARGLLRVQRGVIEILDLPGLRACSAG</sequence>
<dbReference type="Pfam" id="PF13545">
    <property type="entry name" value="HTH_Crp_2"/>
    <property type="match status" value="1"/>
</dbReference>
<dbReference type="InterPro" id="IPR036390">
    <property type="entry name" value="WH_DNA-bd_sf"/>
</dbReference>
<dbReference type="Gene3D" id="1.10.10.10">
    <property type="entry name" value="Winged helix-like DNA-binding domain superfamily/Winged helix DNA-binding domain"/>
    <property type="match status" value="1"/>
</dbReference>
<feature type="domain" description="Cyclic nucleotide-binding" evidence="4">
    <location>
        <begin position="19"/>
        <end position="125"/>
    </location>
</feature>
<reference evidence="7" key="1">
    <citation type="journal article" date="2019" name="Int. J. Syst. Evol. Microbiol.">
        <title>The Global Catalogue of Microorganisms (GCM) 10K type strain sequencing project: providing services to taxonomists for standard genome sequencing and annotation.</title>
        <authorList>
            <consortium name="The Broad Institute Genomics Platform"/>
            <consortium name="The Broad Institute Genome Sequencing Center for Infectious Disease"/>
            <person name="Wu L."/>
            <person name="Ma J."/>
        </authorList>
    </citation>
    <scope>NUCLEOTIDE SEQUENCE [LARGE SCALE GENOMIC DNA]</scope>
    <source>
        <strain evidence="7">JCM 31890</strain>
    </source>
</reference>
<proteinExistence type="predicted"/>
<dbReference type="SMART" id="SM00419">
    <property type="entry name" value="HTH_CRP"/>
    <property type="match status" value="1"/>
</dbReference>
<keyword evidence="2" id="KW-0238">DNA-binding</keyword>
<dbReference type="CDD" id="cd00038">
    <property type="entry name" value="CAP_ED"/>
    <property type="match status" value="1"/>
</dbReference>
<dbReference type="PROSITE" id="PS50042">
    <property type="entry name" value="CNMP_BINDING_3"/>
    <property type="match status" value="1"/>
</dbReference>
<evidence type="ECO:0000313" key="6">
    <source>
        <dbReference type="EMBL" id="GAA4420603.1"/>
    </source>
</evidence>
<organism evidence="6 7">
    <name type="scientific">Acidovorax lacteus</name>
    <dbReference type="NCBI Taxonomy" id="1924988"/>
    <lineage>
        <taxon>Bacteria</taxon>
        <taxon>Pseudomonadati</taxon>
        <taxon>Pseudomonadota</taxon>
        <taxon>Betaproteobacteria</taxon>
        <taxon>Burkholderiales</taxon>
        <taxon>Comamonadaceae</taxon>
        <taxon>Acidovorax</taxon>
    </lineage>
</organism>
<dbReference type="SUPFAM" id="SSF46785">
    <property type="entry name" value="Winged helix' DNA-binding domain"/>
    <property type="match status" value="1"/>
</dbReference>
<protein>
    <submittedName>
        <fullName evidence="6">Crp/Fnr family transcriptional regulator</fullName>
    </submittedName>
</protein>
<dbReference type="InterPro" id="IPR000595">
    <property type="entry name" value="cNMP-bd_dom"/>
</dbReference>
<dbReference type="PANTHER" id="PTHR24567:SF74">
    <property type="entry name" value="HTH-TYPE TRANSCRIPTIONAL REGULATOR ARCR"/>
    <property type="match status" value="1"/>
</dbReference>
<dbReference type="InterPro" id="IPR036388">
    <property type="entry name" value="WH-like_DNA-bd_sf"/>
</dbReference>
<dbReference type="Pfam" id="PF00027">
    <property type="entry name" value="cNMP_binding"/>
    <property type="match status" value="1"/>
</dbReference>